<protein>
    <submittedName>
        <fullName evidence="2">Uncharacterized protein</fullName>
    </submittedName>
</protein>
<keyword evidence="1" id="KW-1133">Transmembrane helix</keyword>
<reference evidence="2" key="1">
    <citation type="journal article" date="2015" name="Nature">
        <title>Complex archaea that bridge the gap between prokaryotes and eukaryotes.</title>
        <authorList>
            <person name="Spang A."/>
            <person name="Saw J.H."/>
            <person name="Jorgensen S.L."/>
            <person name="Zaremba-Niedzwiedzka K."/>
            <person name="Martijn J."/>
            <person name="Lind A.E."/>
            <person name="van Eijk R."/>
            <person name="Schleper C."/>
            <person name="Guy L."/>
            <person name="Ettema T.J."/>
        </authorList>
    </citation>
    <scope>NUCLEOTIDE SEQUENCE</scope>
</reference>
<name>A0A0F9GQM6_9ZZZZ</name>
<evidence type="ECO:0000313" key="2">
    <source>
        <dbReference type="EMBL" id="KKM01109.1"/>
    </source>
</evidence>
<feature type="transmembrane region" description="Helical" evidence="1">
    <location>
        <begin position="40"/>
        <end position="63"/>
    </location>
</feature>
<dbReference type="AlphaFoldDB" id="A0A0F9GQM6"/>
<evidence type="ECO:0000256" key="1">
    <source>
        <dbReference type="SAM" id="Phobius"/>
    </source>
</evidence>
<organism evidence="2">
    <name type="scientific">marine sediment metagenome</name>
    <dbReference type="NCBI Taxonomy" id="412755"/>
    <lineage>
        <taxon>unclassified sequences</taxon>
        <taxon>metagenomes</taxon>
        <taxon>ecological metagenomes</taxon>
    </lineage>
</organism>
<sequence>MDVKRKKRLWWIYGGTGSALLGLGVSCAVESGFLKHADEAWYIWATAGTISLCFIVAGVVFLIRAGLLDFEIKNQN</sequence>
<keyword evidence="1" id="KW-0812">Transmembrane</keyword>
<dbReference type="EMBL" id="LAZR01017271">
    <property type="protein sequence ID" value="KKM01109.1"/>
    <property type="molecule type" value="Genomic_DNA"/>
</dbReference>
<comment type="caution">
    <text evidence="2">The sequence shown here is derived from an EMBL/GenBank/DDBJ whole genome shotgun (WGS) entry which is preliminary data.</text>
</comment>
<accession>A0A0F9GQM6</accession>
<proteinExistence type="predicted"/>
<dbReference type="PROSITE" id="PS51257">
    <property type="entry name" value="PROKAR_LIPOPROTEIN"/>
    <property type="match status" value="1"/>
</dbReference>
<gene>
    <name evidence="2" type="ORF">LCGC14_1797720</name>
</gene>
<feature type="transmembrane region" description="Helical" evidence="1">
    <location>
        <begin position="12"/>
        <end position="34"/>
    </location>
</feature>
<keyword evidence="1" id="KW-0472">Membrane</keyword>